<evidence type="ECO:0000256" key="1">
    <source>
        <dbReference type="SAM" id="Phobius"/>
    </source>
</evidence>
<reference evidence="3" key="1">
    <citation type="submission" date="2025-08" db="UniProtKB">
        <authorList>
            <consortium name="RefSeq"/>
        </authorList>
    </citation>
    <scope>IDENTIFICATION</scope>
</reference>
<dbReference type="RefSeq" id="XP_005091081.1">
    <property type="nucleotide sequence ID" value="XM_005091024.3"/>
</dbReference>
<keyword evidence="1" id="KW-0812">Transmembrane</keyword>
<feature type="transmembrane region" description="Helical" evidence="1">
    <location>
        <begin position="112"/>
        <end position="132"/>
    </location>
</feature>
<dbReference type="Gene3D" id="3.30.720.220">
    <property type="match status" value="1"/>
</dbReference>
<evidence type="ECO:0000313" key="3">
    <source>
        <dbReference type="RefSeq" id="XP_005091081.1"/>
    </source>
</evidence>
<gene>
    <name evidence="3" type="primary">LOC101848331</name>
</gene>
<accession>A0ABM0JDB7</accession>
<keyword evidence="1" id="KW-0472">Membrane</keyword>
<evidence type="ECO:0000313" key="2">
    <source>
        <dbReference type="Proteomes" id="UP000694888"/>
    </source>
</evidence>
<dbReference type="PANTHER" id="PTHR13041:SF3">
    <property type="entry name" value="PROTEIN JTB"/>
    <property type="match status" value="1"/>
</dbReference>
<name>A0ABM0JDB7_APLCA</name>
<keyword evidence="1" id="KW-1133">Transmembrane helix</keyword>
<keyword evidence="2" id="KW-1185">Reference proteome</keyword>
<sequence length="153" mass="17807">MAELLMLTKKRVLAFVGFLSLIMFTTLILKSHWDYTTQLARQEEEIKSKVKKSSPCESYTEVSRCERCSKEELRTLVKHCMETGFKQRIRCSDGKESFLWCDISPAVEESDFWRFQAIVLTVGLISYAVVYLRQQKLDQKLMDKIHKQISAGV</sequence>
<dbReference type="GeneID" id="101848331"/>
<dbReference type="InterPro" id="IPR008657">
    <property type="entry name" value="JTB"/>
</dbReference>
<protein>
    <submittedName>
        <fullName evidence="3">Protein JTB</fullName>
    </submittedName>
</protein>
<dbReference type="Proteomes" id="UP000694888">
    <property type="component" value="Unplaced"/>
</dbReference>
<organism evidence="2 3">
    <name type="scientific">Aplysia californica</name>
    <name type="common">California sea hare</name>
    <dbReference type="NCBI Taxonomy" id="6500"/>
    <lineage>
        <taxon>Eukaryota</taxon>
        <taxon>Metazoa</taxon>
        <taxon>Spiralia</taxon>
        <taxon>Lophotrochozoa</taxon>
        <taxon>Mollusca</taxon>
        <taxon>Gastropoda</taxon>
        <taxon>Heterobranchia</taxon>
        <taxon>Euthyneura</taxon>
        <taxon>Tectipleura</taxon>
        <taxon>Aplysiida</taxon>
        <taxon>Aplysioidea</taxon>
        <taxon>Aplysiidae</taxon>
        <taxon>Aplysia</taxon>
    </lineage>
</organism>
<feature type="transmembrane region" description="Helical" evidence="1">
    <location>
        <begin position="12"/>
        <end position="29"/>
    </location>
</feature>
<dbReference type="Pfam" id="PF05439">
    <property type="entry name" value="JTB"/>
    <property type="match status" value="1"/>
</dbReference>
<dbReference type="PANTHER" id="PTHR13041">
    <property type="entry name" value="JTB PROTEIN-RELATED"/>
    <property type="match status" value="1"/>
</dbReference>
<proteinExistence type="predicted"/>